<dbReference type="STRING" id="1743168.A8O14_06000"/>
<dbReference type="Gene3D" id="3.40.50.10490">
    <property type="entry name" value="Glucose-6-phosphate isomerase like protein, domain 1"/>
    <property type="match status" value="2"/>
</dbReference>
<dbReference type="InterPro" id="IPR001672">
    <property type="entry name" value="G6P_Isomerase"/>
</dbReference>
<dbReference type="InterPro" id="IPR035482">
    <property type="entry name" value="SIS_PGI_2"/>
</dbReference>
<dbReference type="GO" id="GO:0097367">
    <property type="term" value="F:carbohydrate derivative binding"/>
    <property type="evidence" value="ECO:0007669"/>
    <property type="project" value="InterPro"/>
</dbReference>
<reference evidence="10" key="1">
    <citation type="submission" date="2016-05" db="EMBL/GenBank/DDBJ databases">
        <title>Polynucleobacter sp. QLW-P1FAT50C-4 genome.</title>
        <authorList>
            <person name="Hahn M.W."/>
        </authorList>
    </citation>
    <scope>NUCLEOTIDE SEQUENCE [LARGE SCALE GENOMIC DNA]</scope>
    <source>
        <strain evidence="10">QLW-P1FAT50C-4</strain>
    </source>
</reference>
<dbReference type="PROSITE" id="PS00765">
    <property type="entry name" value="P_GLUCOSE_ISOMERASE_1"/>
    <property type="match status" value="1"/>
</dbReference>
<evidence type="ECO:0000256" key="6">
    <source>
        <dbReference type="ARBA" id="ARBA00029321"/>
    </source>
</evidence>
<organism evidence="9 10">
    <name type="scientific">Polynucleobacter wuianus</name>
    <dbReference type="NCBI Taxonomy" id="1743168"/>
    <lineage>
        <taxon>Bacteria</taxon>
        <taxon>Pseudomonadati</taxon>
        <taxon>Pseudomonadota</taxon>
        <taxon>Betaproteobacteria</taxon>
        <taxon>Burkholderiales</taxon>
        <taxon>Burkholderiaceae</taxon>
        <taxon>Polynucleobacter</taxon>
    </lineage>
</organism>
<dbReference type="PANTHER" id="PTHR11469:SF1">
    <property type="entry name" value="GLUCOSE-6-PHOSPHATE ISOMERASE"/>
    <property type="match status" value="1"/>
</dbReference>
<keyword evidence="4 7" id="KW-0324">Glycolysis</keyword>
<evidence type="ECO:0000256" key="2">
    <source>
        <dbReference type="ARBA" id="ARBA00006604"/>
    </source>
</evidence>
<evidence type="ECO:0000256" key="4">
    <source>
        <dbReference type="ARBA" id="ARBA00023152"/>
    </source>
</evidence>
<comment type="subcellular location">
    <subcellularLocation>
        <location evidence="7">Cytoplasm</location>
    </subcellularLocation>
</comment>
<accession>A0A191UF61</accession>
<comment type="function">
    <text evidence="7">Catalyzes the reversible isomerization of glucose-6-phosphate to fructose-6-phosphate.</text>
</comment>
<proteinExistence type="inferred from homology"/>
<dbReference type="EC" id="5.3.1.9" evidence="7"/>
<dbReference type="CDD" id="cd05015">
    <property type="entry name" value="SIS_PGI_1"/>
    <property type="match status" value="1"/>
</dbReference>
<comment type="catalytic activity">
    <reaction evidence="6 7 8">
        <text>alpha-D-glucose 6-phosphate = beta-D-fructose 6-phosphate</text>
        <dbReference type="Rhea" id="RHEA:11816"/>
        <dbReference type="ChEBI" id="CHEBI:57634"/>
        <dbReference type="ChEBI" id="CHEBI:58225"/>
        <dbReference type="EC" id="5.3.1.9"/>
    </reaction>
</comment>
<dbReference type="HAMAP" id="MF_00473">
    <property type="entry name" value="G6P_isomerase"/>
    <property type="match status" value="1"/>
</dbReference>
<evidence type="ECO:0000256" key="1">
    <source>
        <dbReference type="ARBA" id="ARBA00004926"/>
    </source>
</evidence>
<dbReference type="RefSeq" id="WP_068948684.1">
    <property type="nucleotide sequence ID" value="NZ_CP015922.1"/>
</dbReference>
<keyword evidence="10" id="KW-1185">Reference proteome</keyword>
<dbReference type="PROSITE" id="PS00174">
    <property type="entry name" value="P_GLUCOSE_ISOMERASE_2"/>
    <property type="match status" value="1"/>
</dbReference>
<dbReference type="PANTHER" id="PTHR11469">
    <property type="entry name" value="GLUCOSE-6-PHOSPHATE ISOMERASE"/>
    <property type="match status" value="1"/>
</dbReference>
<dbReference type="GO" id="GO:0051156">
    <property type="term" value="P:glucose 6-phosphate metabolic process"/>
    <property type="evidence" value="ECO:0007669"/>
    <property type="project" value="TreeGrafter"/>
</dbReference>
<protein>
    <recommendedName>
        <fullName evidence="7">Glucose-6-phosphate isomerase</fullName>
        <shortName evidence="7">GPI</shortName>
        <ecNumber evidence="7">5.3.1.9</ecNumber>
    </recommendedName>
    <alternativeName>
        <fullName evidence="7">Phosphoglucose isomerase</fullName>
        <shortName evidence="7">PGI</shortName>
    </alternativeName>
    <alternativeName>
        <fullName evidence="7">Phosphohexose isomerase</fullName>
        <shortName evidence="7">PHI</shortName>
    </alternativeName>
</protein>
<evidence type="ECO:0000313" key="10">
    <source>
        <dbReference type="Proteomes" id="UP000078463"/>
    </source>
</evidence>
<dbReference type="GO" id="GO:0006094">
    <property type="term" value="P:gluconeogenesis"/>
    <property type="evidence" value="ECO:0007669"/>
    <property type="project" value="UniProtKB-UniRule"/>
</dbReference>
<dbReference type="InterPro" id="IPR018189">
    <property type="entry name" value="Phosphoglucose_isomerase_CS"/>
</dbReference>
<dbReference type="GO" id="GO:0004347">
    <property type="term" value="F:glucose-6-phosphate isomerase activity"/>
    <property type="evidence" value="ECO:0007669"/>
    <property type="project" value="UniProtKB-UniRule"/>
</dbReference>
<dbReference type="UniPathway" id="UPA00109">
    <property type="reaction ID" value="UER00181"/>
</dbReference>
<dbReference type="InterPro" id="IPR035476">
    <property type="entry name" value="SIS_PGI_1"/>
</dbReference>
<dbReference type="InterPro" id="IPR046348">
    <property type="entry name" value="SIS_dom_sf"/>
</dbReference>
<dbReference type="Pfam" id="PF00342">
    <property type="entry name" value="PGI"/>
    <property type="match status" value="1"/>
</dbReference>
<keyword evidence="7" id="KW-0963">Cytoplasm</keyword>
<dbReference type="Gene3D" id="1.10.1390.10">
    <property type="match status" value="1"/>
</dbReference>
<dbReference type="Proteomes" id="UP000078463">
    <property type="component" value="Chromosome"/>
</dbReference>
<comment type="pathway">
    <text evidence="7">Carbohydrate biosynthesis; gluconeogenesis.</text>
</comment>
<feature type="active site" evidence="7">
    <location>
        <position position="352"/>
    </location>
</feature>
<dbReference type="AlphaFoldDB" id="A0A191UF61"/>
<evidence type="ECO:0000256" key="8">
    <source>
        <dbReference type="RuleBase" id="RU000612"/>
    </source>
</evidence>
<gene>
    <name evidence="7" type="primary">pgi</name>
    <name evidence="9" type="ORF">A8O14_06000</name>
</gene>
<dbReference type="GO" id="GO:0006096">
    <property type="term" value="P:glycolytic process"/>
    <property type="evidence" value="ECO:0007669"/>
    <property type="project" value="UniProtKB-UniRule"/>
</dbReference>
<dbReference type="SUPFAM" id="SSF53697">
    <property type="entry name" value="SIS domain"/>
    <property type="match status" value="1"/>
</dbReference>
<dbReference type="PROSITE" id="PS51463">
    <property type="entry name" value="P_GLUCOSE_ISOMERASE_3"/>
    <property type="match status" value="1"/>
</dbReference>
<dbReference type="OrthoDB" id="140919at2"/>
<keyword evidence="3 7" id="KW-0312">Gluconeogenesis</keyword>
<dbReference type="EMBL" id="CP015922">
    <property type="protein sequence ID" value="ANI99673.1"/>
    <property type="molecule type" value="Genomic_DNA"/>
</dbReference>
<evidence type="ECO:0000256" key="7">
    <source>
        <dbReference type="HAMAP-Rule" id="MF_00473"/>
    </source>
</evidence>
<dbReference type="CDD" id="cd05016">
    <property type="entry name" value="SIS_PGI_2"/>
    <property type="match status" value="1"/>
</dbReference>
<comment type="pathway">
    <text evidence="1 7 8">Carbohydrate degradation; glycolysis; D-glyceraldehyde 3-phosphate and glycerone phosphate from D-glucose: step 2/4.</text>
</comment>
<sequence length="500" mass="54908">MTSRPLQNPDNPTNSTFTAVDVVLDTAYQHIDAAEWKKLFSVAKKSKVKEFIADMFAGKHINFSEDRPALHSALRNLPKSPVFLDGIDVMPAIADVWRRIDALCNKWVGVTDVIHIGIGGSDFGPRLAIEALAHVPGIESRGMRMHFLANIDTAELARILDRAQPNSTRVIIVSKSFTTLETTMNAKAVVNWLKDNDCTKGQITNSLFAVTANVPAAKEFGIEEDNIYPFWDWVGGRYSVWSAVGLPIALQYGFKTFEEFLAGAHAMDLHFKNAPLEENLPVIMALALLHQQQKQGITAYAAIPYADALDAFPKWLQQLDMESNGKSVDRNGKPVKYSSPVVFGSTGSNAQHSYFQLLHQGPDIIPIDFIAVRKPMSERPEAIAHHRILLANCLAQAQALAHGKTADNPNHVYPGNRPSNLLLLPELNAFYLGALLALYENRAATLGALWNINSFDQPGVEYGKVLAKPIEKALVSGSDPIQANDDIDAVTAARINLLNS</sequence>
<comment type="similarity">
    <text evidence="2 7 8">Belongs to the GPI family.</text>
</comment>
<dbReference type="GO" id="GO:0005829">
    <property type="term" value="C:cytosol"/>
    <property type="evidence" value="ECO:0007669"/>
    <property type="project" value="TreeGrafter"/>
</dbReference>
<dbReference type="KEGG" id="pwu:A8O14_06000"/>
<evidence type="ECO:0000256" key="3">
    <source>
        <dbReference type="ARBA" id="ARBA00022432"/>
    </source>
</evidence>
<dbReference type="PRINTS" id="PR00662">
    <property type="entry name" value="G6PISOMERASE"/>
</dbReference>
<dbReference type="NCBIfam" id="NF001211">
    <property type="entry name" value="PRK00179.1"/>
    <property type="match status" value="1"/>
</dbReference>
<evidence type="ECO:0000256" key="5">
    <source>
        <dbReference type="ARBA" id="ARBA00023235"/>
    </source>
</evidence>
<dbReference type="UniPathway" id="UPA00138"/>
<name>A0A191UF61_9BURK</name>
<keyword evidence="5 7" id="KW-0413">Isomerase</keyword>
<dbReference type="InterPro" id="IPR023096">
    <property type="entry name" value="G6P_Isomerase_C"/>
</dbReference>
<feature type="active site" description="Proton donor" evidence="7">
    <location>
        <position position="322"/>
    </location>
</feature>
<evidence type="ECO:0000313" key="9">
    <source>
        <dbReference type="EMBL" id="ANI99673.1"/>
    </source>
</evidence>
<dbReference type="GO" id="GO:0048029">
    <property type="term" value="F:monosaccharide binding"/>
    <property type="evidence" value="ECO:0007669"/>
    <property type="project" value="TreeGrafter"/>
</dbReference>
<feature type="active site" evidence="7">
    <location>
        <position position="464"/>
    </location>
</feature>